<dbReference type="Pfam" id="PF13231">
    <property type="entry name" value="PMT_2"/>
    <property type="match status" value="1"/>
</dbReference>
<dbReference type="InterPro" id="IPR038731">
    <property type="entry name" value="RgtA/B/C-like"/>
</dbReference>
<name>A0AA42B9N6_9BACT</name>
<gene>
    <name evidence="3" type="ORF">NET02_05645</name>
</gene>
<feature type="transmembrane region" description="Helical" evidence="1">
    <location>
        <begin position="362"/>
        <end position="384"/>
    </location>
</feature>
<dbReference type="Proteomes" id="UP001165306">
    <property type="component" value="Unassembled WGS sequence"/>
</dbReference>
<reference evidence="3" key="1">
    <citation type="submission" date="2022-06" db="EMBL/GenBank/DDBJ databases">
        <title>CFH 74404 Thermomicrobiaceae sp.</title>
        <authorList>
            <person name="Ming H."/>
            <person name="Li W.-J."/>
            <person name="Zhao Z."/>
        </authorList>
    </citation>
    <scope>NUCLEOTIDE SEQUENCE</scope>
    <source>
        <strain evidence="3">CFH 74404</strain>
    </source>
</reference>
<accession>A0AA42B9N6</accession>
<feature type="transmembrane region" description="Helical" evidence="1">
    <location>
        <begin position="424"/>
        <end position="444"/>
    </location>
</feature>
<feature type="transmembrane region" description="Helical" evidence="1">
    <location>
        <begin position="390"/>
        <end position="415"/>
    </location>
</feature>
<feature type="transmembrane region" description="Helical" evidence="1">
    <location>
        <begin position="304"/>
        <end position="321"/>
    </location>
</feature>
<feature type="transmembrane region" description="Helical" evidence="1">
    <location>
        <begin position="150"/>
        <end position="167"/>
    </location>
</feature>
<keyword evidence="3" id="KW-0328">Glycosyltransferase</keyword>
<keyword evidence="1" id="KW-0812">Transmembrane</keyword>
<keyword evidence="3" id="KW-0808">Transferase</keyword>
<dbReference type="PANTHER" id="PTHR41710">
    <property type="entry name" value="GLYCOSYL TRANSFERASE, FAMILY 39"/>
    <property type="match status" value="1"/>
</dbReference>
<organism evidence="3 4">
    <name type="scientific">Thermalbibacter longus</name>
    <dbReference type="NCBI Taxonomy" id="2951981"/>
    <lineage>
        <taxon>Bacteria</taxon>
        <taxon>Pseudomonadati</taxon>
        <taxon>Thermomicrobiota</taxon>
        <taxon>Thermomicrobia</taxon>
        <taxon>Thermomicrobiales</taxon>
        <taxon>Thermomicrobiaceae</taxon>
        <taxon>Thermalbibacter</taxon>
    </lineage>
</organism>
<feature type="transmembrane region" description="Helical" evidence="1">
    <location>
        <begin position="78"/>
        <end position="95"/>
    </location>
</feature>
<comment type="caution">
    <text evidence="3">The sequence shown here is derived from an EMBL/GenBank/DDBJ whole genome shotgun (WGS) entry which is preliminary data.</text>
</comment>
<dbReference type="RefSeq" id="WP_284056404.1">
    <property type="nucleotide sequence ID" value="NZ_JAMSLR010000003.1"/>
</dbReference>
<keyword evidence="1" id="KW-1133">Transmembrane helix</keyword>
<keyword evidence="4" id="KW-1185">Reference proteome</keyword>
<feature type="transmembrane region" description="Helical" evidence="1">
    <location>
        <begin position="179"/>
        <end position="204"/>
    </location>
</feature>
<evidence type="ECO:0000259" key="2">
    <source>
        <dbReference type="Pfam" id="PF13231"/>
    </source>
</evidence>
<evidence type="ECO:0000256" key="1">
    <source>
        <dbReference type="SAM" id="Phobius"/>
    </source>
</evidence>
<proteinExistence type="predicted"/>
<sequence length="624" mass="64983">MTQATPARERAEASVLDRRIDLTRIDREALAWTGLLGLALLVRLVGLTNYPLSPAEAQLASDGLALVRGDALSSTGQAQPLPALAAALALFLFGAGDGVIRLVPLLAGLLTLLLIARLRIWLGPGTALAAGLLMALSPALVATSTRLDGGALLLLAVVATLAAATRFDRQPGAGPTVLLGFSAALLPLAHPLGWLVLAALALWGLWHRGTALFRHAVPLVCGMLGTLLLASTALLSRPGGALGFLEGSLSLLAREHVGAPLEGWPLPLALLVTDELPATLLALAALVGALGLRVRSGEPLRPPLASLAAWTGLVLLAALLLGGKGPALYGLLALPLALLGGVGLHAALAAIDWRLARNPWDLTVTGSATTLLLAVLSLLGRLLGGSGGQAAAWLAGLLVLLLIVLGLAALTAWLWRQAARPETLFLTIPLALLLALGLRSSLLLNMTNTARPGELLTAGATSPGVRLLVERVTRLSRDVTTFQSDVRDPTGGHGLAIAVDPALEQPFRWYFRDFPNVQVVSLAEAGPLEPTPDVIIAPAALEPTLASTYPDAVIRLYPLRSSMPEALANPDWQAILSAPVDPWAVRRYLSYLIDRQVAVPPAPESFALGLRAHLAERLYGPGAP</sequence>
<evidence type="ECO:0000313" key="3">
    <source>
        <dbReference type="EMBL" id="MCM8748622.1"/>
    </source>
</evidence>
<keyword evidence="1" id="KW-0472">Membrane</keyword>
<dbReference type="InterPro" id="IPR019962">
    <property type="entry name" value="CHP03663"/>
</dbReference>
<evidence type="ECO:0000313" key="4">
    <source>
        <dbReference type="Proteomes" id="UP001165306"/>
    </source>
</evidence>
<feature type="transmembrane region" description="Helical" evidence="1">
    <location>
        <begin position="126"/>
        <end position="143"/>
    </location>
</feature>
<feature type="domain" description="Glycosyltransferase RgtA/B/C/D-like" evidence="2">
    <location>
        <begin position="80"/>
        <end position="234"/>
    </location>
</feature>
<feature type="transmembrane region" description="Helical" evidence="1">
    <location>
        <begin position="216"/>
        <end position="235"/>
    </location>
</feature>
<dbReference type="GO" id="GO:0016757">
    <property type="term" value="F:glycosyltransferase activity"/>
    <property type="evidence" value="ECO:0007669"/>
    <property type="project" value="UniProtKB-KW"/>
</dbReference>
<feature type="transmembrane region" description="Helical" evidence="1">
    <location>
        <begin position="327"/>
        <end position="350"/>
    </location>
</feature>
<dbReference type="AlphaFoldDB" id="A0AA42B9N6"/>
<feature type="transmembrane region" description="Helical" evidence="1">
    <location>
        <begin position="276"/>
        <end position="292"/>
    </location>
</feature>
<dbReference type="EC" id="2.4.-.-" evidence="3"/>
<dbReference type="PANTHER" id="PTHR41710:SF2">
    <property type="entry name" value="GLYCOSYL TRANSFERASE FAMILY 39_83 DOMAIN-CONTAINING PROTEIN"/>
    <property type="match status" value="1"/>
</dbReference>
<protein>
    <submittedName>
        <fullName evidence="3">Glycosyltransferase family 39 protein</fullName>
        <ecNumber evidence="3">2.4.-.-</ecNumber>
    </submittedName>
</protein>
<dbReference type="EMBL" id="JAMSLR010000003">
    <property type="protein sequence ID" value="MCM8748622.1"/>
    <property type="molecule type" value="Genomic_DNA"/>
</dbReference>